<reference evidence="2 3" key="1">
    <citation type="submission" date="2020-11" db="EMBL/GenBank/DDBJ databases">
        <authorList>
            <person name="Peeters C."/>
        </authorList>
    </citation>
    <scope>NUCLEOTIDE SEQUENCE [LARGE SCALE GENOMIC DNA]</scope>
    <source>
        <strain evidence="2 3">LMG 7974</strain>
    </source>
</reference>
<dbReference type="RefSeq" id="WP_229933492.1">
    <property type="nucleotide sequence ID" value="NZ_CAJHOF010000019.1"/>
</dbReference>
<keyword evidence="1" id="KW-0472">Membrane</keyword>
<dbReference type="EMBL" id="CAJHOF010000019">
    <property type="protein sequence ID" value="CAD7289644.1"/>
    <property type="molecule type" value="Genomic_DNA"/>
</dbReference>
<comment type="caution">
    <text evidence="2">The sequence shown here is derived from an EMBL/GenBank/DDBJ whole genome shotgun (WGS) entry which is preliminary data.</text>
</comment>
<dbReference type="Pfam" id="PF19610">
    <property type="entry name" value="DUF6115"/>
    <property type="match status" value="1"/>
</dbReference>
<feature type="transmembrane region" description="Helical" evidence="1">
    <location>
        <begin position="6"/>
        <end position="22"/>
    </location>
</feature>
<evidence type="ECO:0000313" key="2">
    <source>
        <dbReference type="EMBL" id="CAD7289644.1"/>
    </source>
</evidence>
<evidence type="ECO:0008006" key="4">
    <source>
        <dbReference type="Google" id="ProtNLM"/>
    </source>
</evidence>
<proteinExistence type="predicted"/>
<organism evidence="2 3">
    <name type="scientific">Campylobacter majalis</name>
    <dbReference type="NCBI Taxonomy" id="2790656"/>
    <lineage>
        <taxon>Bacteria</taxon>
        <taxon>Pseudomonadati</taxon>
        <taxon>Campylobacterota</taxon>
        <taxon>Epsilonproteobacteria</taxon>
        <taxon>Campylobacterales</taxon>
        <taxon>Campylobacteraceae</taxon>
        <taxon>Campylobacter</taxon>
    </lineage>
</organism>
<evidence type="ECO:0000256" key="1">
    <source>
        <dbReference type="SAM" id="Phobius"/>
    </source>
</evidence>
<dbReference type="Proteomes" id="UP000789803">
    <property type="component" value="Unassembled WGS sequence"/>
</dbReference>
<keyword evidence="1" id="KW-0812">Transmembrane</keyword>
<name>A0ABM8Q9G6_9BACT</name>
<gene>
    <name evidence="2" type="ORF">LMG7974_01721</name>
</gene>
<sequence length="170" mass="19580">MEYILFIIFGIVLACILVLIFVKDAETNKKFQRYERALEGVIQENFNLKKQLSTLSSVKDGEIVDLGALKDSVDKKIEQTLNEKIIPVFNSLKSIESTIDEFQNEQQNRIYNLEERTRDLNKMTPSILSEDEQILKLYKDGKSPEEIARDLRVGLGRVEFVLKMQGVKHG</sequence>
<dbReference type="InterPro" id="IPR046118">
    <property type="entry name" value="DUF6115"/>
</dbReference>
<keyword evidence="1" id="KW-1133">Transmembrane helix</keyword>
<protein>
    <recommendedName>
        <fullName evidence="4">Periplasmic protein</fullName>
    </recommendedName>
</protein>
<evidence type="ECO:0000313" key="3">
    <source>
        <dbReference type="Proteomes" id="UP000789803"/>
    </source>
</evidence>
<keyword evidence="3" id="KW-1185">Reference proteome</keyword>
<accession>A0ABM8Q9G6</accession>